<proteinExistence type="predicted"/>
<dbReference type="OrthoDB" id="2596588at2759"/>
<feature type="compositionally biased region" description="Gly residues" evidence="1">
    <location>
        <begin position="132"/>
        <end position="142"/>
    </location>
</feature>
<keyword evidence="3" id="KW-1185">Reference proteome</keyword>
<dbReference type="AlphaFoldDB" id="A0A1Y1UK14"/>
<gene>
    <name evidence="2" type="ORF">BD324DRAFT_620656</name>
</gene>
<dbReference type="Proteomes" id="UP000193218">
    <property type="component" value="Unassembled WGS sequence"/>
</dbReference>
<organism evidence="2 3">
    <name type="scientific">Kockovaella imperatae</name>
    <dbReference type="NCBI Taxonomy" id="4999"/>
    <lineage>
        <taxon>Eukaryota</taxon>
        <taxon>Fungi</taxon>
        <taxon>Dikarya</taxon>
        <taxon>Basidiomycota</taxon>
        <taxon>Agaricomycotina</taxon>
        <taxon>Tremellomycetes</taxon>
        <taxon>Tremellales</taxon>
        <taxon>Cuniculitremaceae</taxon>
        <taxon>Kockovaella</taxon>
    </lineage>
</organism>
<comment type="caution">
    <text evidence="2">The sequence shown here is derived from an EMBL/GenBank/DDBJ whole genome shotgun (WGS) entry which is preliminary data.</text>
</comment>
<feature type="compositionally biased region" description="Basic residues" evidence="1">
    <location>
        <begin position="113"/>
        <end position="123"/>
    </location>
</feature>
<reference evidence="2 3" key="1">
    <citation type="submission" date="2017-03" db="EMBL/GenBank/DDBJ databases">
        <title>Widespread Adenine N6-methylation of Active Genes in Fungi.</title>
        <authorList>
            <consortium name="DOE Joint Genome Institute"/>
            <person name="Mondo S.J."/>
            <person name="Dannebaum R.O."/>
            <person name="Kuo R.C."/>
            <person name="Louie K.B."/>
            <person name="Bewick A.J."/>
            <person name="Labutti K."/>
            <person name="Haridas S."/>
            <person name="Kuo A."/>
            <person name="Salamov A."/>
            <person name="Ahrendt S.R."/>
            <person name="Lau R."/>
            <person name="Bowen B.P."/>
            <person name="Lipzen A."/>
            <person name="Sullivan W."/>
            <person name="Andreopoulos W.B."/>
            <person name="Clum A."/>
            <person name="Lindquist E."/>
            <person name="Daum C."/>
            <person name="Northen T.R."/>
            <person name="Ramamoorthy G."/>
            <person name="Schmitz R.J."/>
            <person name="Gryganskyi A."/>
            <person name="Culley D."/>
            <person name="Magnuson J."/>
            <person name="James T.Y."/>
            <person name="O'Malley M.A."/>
            <person name="Stajich J.E."/>
            <person name="Spatafora J.W."/>
            <person name="Visel A."/>
            <person name="Grigoriev I.V."/>
        </authorList>
    </citation>
    <scope>NUCLEOTIDE SEQUENCE [LARGE SCALE GENOMIC DNA]</scope>
    <source>
        <strain evidence="2 3">NRRL Y-17943</strain>
    </source>
</reference>
<dbReference type="RefSeq" id="XP_021872310.1">
    <property type="nucleotide sequence ID" value="XM_022015308.1"/>
</dbReference>
<evidence type="ECO:0000256" key="1">
    <source>
        <dbReference type="SAM" id="MobiDB-lite"/>
    </source>
</evidence>
<evidence type="ECO:0000313" key="2">
    <source>
        <dbReference type="EMBL" id="ORX38388.1"/>
    </source>
</evidence>
<evidence type="ECO:0000313" key="3">
    <source>
        <dbReference type="Proteomes" id="UP000193218"/>
    </source>
</evidence>
<feature type="compositionally biased region" description="Gly residues" evidence="1">
    <location>
        <begin position="94"/>
        <end position="112"/>
    </location>
</feature>
<accession>A0A1Y1UK14</accession>
<protein>
    <submittedName>
        <fullName evidence="2">Uncharacterized protein</fullName>
    </submittedName>
</protein>
<feature type="compositionally biased region" description="Basic and acidic residues" evidence="1">
    <location>
        <begin position="66"/>
        <end position="75"/>
    </location>
</feature>
<name>A0A1Y1UK14_9TREE</name>
<sequence length="142" mass="14205">MNSSAFAYALDPAVSQAQAYSAAMGHNVIVHYPDLPKFGEYQGGKGSWSSARRGTDGWTGYGWEGEGTKLPDKDGLTFGAPMPKGQELSKAGSVSGGGAGALPSGGGDGGGKSRSKSKSKSKKKDTDEGADGEGGGGGNDAE</sequence>
<dbReference type="STRING" id="4999.A0A1Y1UK14"/>
<dbReference type="EMBL" id="NBSH01000004">
    <property type="protein sequence ID" value="ORX38388.1"/>
    <property type="molecule type" value="Genomic_DNA"/>
</dbReference>
<dbReference type="InParanoid" id="A0A1Y1UK14"/>
<feature type="region of interest" description="Disordered" evidence="1">
    <location>
        <begin position="43"/>
        <end position="142"/>
    </location>
</feature>
<dbReference type="GeneID" id="33557116"/>